<name>A0A0C9V5H3_SPHS4</name>
<dbReference type="EMBL" id="KN837222">
    <property type="protein sequence ID" value="KIJ32750.1"/>
    <property type="molecule type" value="Genomic_DNA"/>
</dbReference>
<dbReference type="Proteomes" id="UP000054279">
    <property type="component" value="Unassembled WGS sequence"/>
</dbReference>
<keyword evidence="1" id="KW-0812">Transmembrane</keyword>
<reference evidence="2 3" key="1">
    <citation type="submission" date="2014-06" db="EMBL/GenBank/DDBJ databases">
        <title>Evolutionary Origins and Diversification of the Mycorrhizal Mutualists.</title>
        <authorList>
            <consortium name="DOE Joint Genome Institute"/>
            <consortium name="Mycorrhizal Genomics Consortium"/>
            <person name="Kohler A."/>
            <person name="Kuo A."/>
            <person name="Nagy L.G."/>
            <person name="Floudas D."/>
            <person name="Copeland A."/>
            <person name="Barry K.W."/>
            <person name="Cichocki N."/>
            <person name="Veneault-Fourrey C."/>
            <person name="LaButti K."/>
            <person name="Lindquist E.A."/>
            <person name="Lipzen A."/>
            <person name="Lundell T."/>
            <person name="Morin E."/>
            <person name="Murat C."/>
            <person name="Riley R."/>
            <person name="Ohm R."/>
            <person name="Sun H."/>
            <person name="Tunlid A."/>
            <person name="Henrissat B."/>
            <person name="Grigoriev I.V."/>
            <person name="Hibbett D.S."/>
            <person name="Martin F."/>
        </authorList>
    </citation>
    <scope>NUCLEOTIDE SEQUENCE [LARGE SCALE GENOMIC DNA]</scope>
    <source>
        <strain evidence="2 3">SS14</strain>
    </source>
</reference>
<keyword evidence="1" id="KW-0472">Membrane</keyword>
<dbReference type="SUPFAM" id="SSF81665">
    <property type="entry name" value="Calcium ATPase, transmembrane domain M"/>
    <property type="match status" value="1"/>
</dbReference>
<keyword evidence="3" id="KW-1185">Reference proteome</keyword>
<sequence length="285" mass="29373">MRSFCQLHPPTAFVVRNGESAAIPSKDVVHGNVVPSDVREVASENPPSMKPAKLAYVLFRFTIILIIIVFAVAHFHVTNEVILYAILTAIAIIPEYLIALFTLIVNLGGVTDQRPEPPGSVSKPDGSRLDVKAIPDGVAQAVQCSSLCNGTNGLSILLPPPGVHTSVRLLIVGEGTEAAALALALAVPAEIVKRMTTVMTAGGSVMGMAGRTGVGTVTKEGRTKARVVAVVAEALPVRSEAAGVPLDAVAGVLRGEGGVGLGARAGIGREGRSGIKGEEMVAPDE</sequence>
<evidence type="ECO:0000313" key="3">
    <source>
        <dbReference type="Proteomes" id="UP000054279"/>
    </source>
</evidence>
<feature type="transmembrane region" description="Helical" evidence="1">
    <location>
        <begin position="81"/>
        <end position="105"/>
    </location>
</feature>
<dbReference type="HOGENOM" id="CLU_977177_0_0_1"/>
<evidence type="ECO:0008006" key="4">
    <source>
        <dbReference type="Google" id="ProtNLM"/>
    </source>
</evidence>
<dbReference type="InterPro" id="IPR023298">
    <property type="entry name" value="ATPase_P-typ_TM_dom_sf"/>
</dbReference>
<keyword evidence="1" id="KW-1133">Transmembrane helix</keyword>
<protein>
    <recommendedName>
        <fullName evidence="4">Cation-transporting P-type ATPase N-terminal domain-containing protein</fullName>
    </recommendedName>
</protein>
<evidence type="ECO:0000256" key="1">
    <source>
        <dbReference type="SAM" id="Phobius"/>
    </source>
</evidence>
<gene>
    <name evidence="2" type="ORF">M422DRAFT_783339</name>
</gene>
<proteinExistence type="predicted"/>
<accession>A0A0C9V5H3</accession>
<evidence type="ECO:0000313" key="2">
    <source>
        <dbReference type="EMBL" id="KIJ32750.1"/>
    </source>
</evidence>
<dbReference type="AlphaFoldDB" id="A0A0C9V5H3"/>
<organism evidence="2 3">
    <name type="scientific">Sphaerobolus stellatus (strain SS14)</name>
    <dbReference type="NCBI Taxonomy" id="990650"/>
    <lineage>
        <taxon>Eukaryota</taxon>
        <taxon>Fungi</taxon>
        <taxon>Dikarya</taxon>
        <taxon>Basidiomycota</taxon>
        <taxon>Agaricomycotina</taxon>
        <taxon>Agaricomycetes</taxon>
        <taxon>Phallomycetidae</taxon>
        <taxon>Geastrales</taxon>
        <taxon>Sphaerobolaceae</taxon>
        <taxon>Sphaerobolus</taxon>
    </lineage>
</organism>
<feature type="transmembrane region" description="Helical" evidence="1">
    <location>
        <begin position="54"/>
        <end position="75"/>
    </location>
</feature>